<dbReference type="Proteomes" id="UP000054408">
    <property type="component" value="Unassembled WGS sequence"/>
</dbReference>
<gene>
    <name evidence="2" type="ORF">AMSG_01068</name>
</gene>
<accession>A0A0L0DIM7</accession>
<keyword evidence="3" id="KW-1185">Reference proteome</keyword>
<dbReference type="GeneID" id="25560838"/>
<sequence>MPRMGLCHRRPSPPSPLNHFRVVSPLPRRRDEPVERQADAAQETVNAPPTPSTPTAEHACPRLPPVLPTTPAAGRQRAPVRHSSPEPVRGRGLCQDDATCAARSSCARRSRQRVVDTDHRARTCTRRWRPGRPAVAVRPSFGHG</sequence>
<evidence type="ECO:0000256" key="1">
    <source>
        <dbReference type="SAM" id="MobiDB-lite"/>
    </source>
</evidence>
<dbReference type="RefSeq" id="XP_013762241.1">
    <property type="nucleotide sequence ID" value="XM_013906787.1"/>
</dbReference>
<organism evidence="2 3">
    <name type="scientific">Thecamonas trahens ATCC 50062</name>
    <dbReference type="NCBI Taxonomy" id="461836"/>
    <lineage>
        <taxon>Eukaryota</taxon>
        <taxon>Apusozoa</taxon>
        <taxon>Apusomonadida</taxon>
        <taxon>Apusomonadidae</taxon>
        <taxon>Thecamonas</taxon>
    </lineage>
</organism>
<evidence type="ECO:0000313" key="3">
    <source>
        <dbReference type="Proteomes" id="UP000054408"/>
    </source>
</evidence>
<evidence type="ECO:0000313" key="2">
    <source>
        <dbReference type="EMBL" id="KNC52239.1"/>
    </source>
</evidence>
<proteinExistence type="predicted"/>
<dbReference type="EMBL" id="GL349436">
    <property type="protein sequence ID" value="KNC52239.1"/>
    <property type="molecule type" value="Genomic_DNA"/>
</dbReference>
<feature type="compositionally biased region" description="Basic and acidic residues" evidence="1">
    <location>
        <begin position="28"/>
        <end position="38"/>
    </location>
</feature>
<protein>
    <submittedName>
        <fullName evidence="2">Uncharacterized protein</fullName>
    </submittedName>
</protein>
<reference evidence="2 3" key="1">
    <citation type="submission" date="2010-05" db="EMBL/GenBank/DDBJ databases">
        <title>The Genome Sequence of Thecamonas trahens ATCC 50062.</title>
        <authorList>
            <consortium name="The Broad Institute Genome Sequencing Platform"/>
            <person name="Russ C."/>
            <person name="Cuomo C."/>
            <person name="Shea T."/>
            <person name="Young S.K."/>
            <person name="Zeng Q."/>
            <person name="Koehrsen M."/>
            <person name="Haas B."/>
            <person name="Borodovsky M."/>
            <person name="Guigo R."/>
            <person name="Alvarado L."/>
            <person name="Berlin A."/>
            <person name="Bochicchio J."/>
            <person name="Borenstein D."/>
            <person name="Chapman S."/>
            <person name="Chen Z."/>
            <person name="Freedman E."/>
            <person name="Gellesch M."/>
            <person name="Goldberg J."/>
            <person name="Griggs A."/>
            <person name="Gujja S."/>
            <person name="Heilman E."/>
            <person name="Heiman D."/>
            <person name="Hepburn T."/>
            <person name="Howarth C."/>
            <person name="Jen D."/>
            <person name="Larson L."/>
            <person name="Mehta T."/>
            <person name="Park D."/>
            <person name="Pearson M."/>
            <person name="Roberts A."/>
            <person name="Saif S."/>
            <person name="Shenoy N."/>
            <person name="Sisk P."/>
            <person name="Stolte C."/>
            <person name="Sykes S."/>
            <person name="Thomson T."/>
            <person name="Walk T."/>
            <person name="White J."/>
            <person name="Yandava C."/>
            <person name="Burger G."/>
            <person name="Gray M.W."/>
            <person name="Holland P.W.H."/>
            <person name="King N."/>
            <person name="Lang F.B.F."/>
            <person name="Roger A.J."/>
            <person name="Ruiz-Trillo I."/>
            <person name="Lander E."/>
            <person name="Nusbaum C."/>
        </authorList>
    </citation>
    <scope>NUCLEOTIDE SEQUENCE [LARGE SCALE GENOMIC DNA]</scope>
    <source>
        <strain evidence="2 3">ATCC 50062</strain>
    </source>
</reference>
<feature type="compositionally biased region" description="Basic residues" evidence="1">
    <location>
        <begin position="1"/>
        <end position="11"/>
    </location>
</feature>
<feature type="region of interest" description="Disordered" evidence="1">
    <location>
        <begin position="1"/>
        <end position="93"/>
    </location>
</feature>
<dbReference type="AlphaFoldDB" id="A0A0L0DIM7"/>
<name>A0A0L0DIM7_THETB</name>